<dbReference type="FunFam" id="1.10.8.1220:FF:000001">
    <property type="entry name" value="Dynein axonemal heavy chain 5"/>
    <property type="match status" value="1"/>
</dbReference>
<dbReference type="InterPro" id="IPR027417">
    <property type="entry name" value="P-loop_NTPase"/>
</dbReference>
<evidence type="ECO:0000256" key="1">
    <source>
        <dbReference type="ARBA" id="ARBA00004230"/>
    </source>
</evidence>
<feature type="domain" description="Dynein heavy chain region D6 P-loop" evidence="17">
    <location>
        <begin position="3487"/>
        <end position="3601"/>
    </location>
</feature>
<keyword evidence="5" id="KW-0493">Microtubule</keyword>
<dbReference type="GO" id="GO:0007018">
    <property type="term" value="P:microtubule-based movement"/>
    <property type="evidence" value="ECO:0007669"/>
    <property type="project" value="InterPro"/>
</dbReference>
<dbReference type="InterPro" id="IPR024743">
    <property type="entry name" value="Dynein_HC_stalk"/>
</dbReference>
<evidence type="ECO:0000259" key="18">
    <source>
        <dbReference type="Pfam" id="PF08393"/>
    </source>
</evidence>
<keyword evidence="4" id="KW-0963">Cytoplasm</keyword>
<keyword evidence="6" id="KW-0547">Nucleotide-binding</keyword>
<dbReference type="GO" id="GO:0005858">
    <property type="term" value="C:axonemal dynein complex"/>
    <property type="evidence" value="ECO:0007669"/>
    <property type="project" value="UniProtKB-ARBA"/>
</dbReference>
<keyword evidence="7" id="KW-0067">ATP-binding</keyword>
<dbReference type="Pfam" id="PF12780">
    <property type="entry name" value="AAA_8"/>
    <property type="match status" value="1"/>
</dbReference>
<evidence type="ECO:0000256" key="13">
    <source>
        <dbReference type="ARBA" id="ARBA00023212"/>
    </source>
</evidence>
<evidence type="ECO:0000256" key="3">
    <source>
        <dbReference type="ARBA" id="ARBA00008887"/>
    </source>
</evidence>
<feature type="compositionally biased region" description="Acidic residues" evidence="16">
    <location>
        <begin position="524"/>
        <end position="536"/>
    </location>
</feature>
<keyword evidence="14" id="KW-0966">Cell projection</keyword>
<gene>
    <name evidence="27" type="ORF">J8273_6526</name>
</gene>
<dbReference type="FunFam" id="3.40.50.300:FF:000362">
    <property type="entry name" value="Dynein, axonemal, heavy chain 6"/>
    <property type="match status" value="1"/>
</dbReference>
<comment type="subcellular location">
    <subcellularLocation>
        <location evidence="1">Cell projection</location>
        <location evidence="1">Cilium</location>
        <location evidence="1">Flagellum</location>
    </subcellularLocation>
    <subcellularLocation>
        <location evidence="2">Cytoplasm</location>
        <location evidence="2">Cytoskeleton</location>
        <location evidence="2">Cilium axoneme</location>
    </subcellularLocation>
</comment>
<dbReference type="InterPro" id="IPR042222">
    <property type="entry name" value="Dynein_2_N"/>
</dbReference>
<dbReference type="InterPro" id="IPR043157">
    <property type="entry name" value="Dynein_AAA1S"/>
</dbReference>
<dbReference type="InterPro" id="IPR042219">
    <property type="entry name" value="AAA_lid_11_sf"/>
</dbReference>
<dbReference type="Pfam" id="PF17852">
    <property type="entry name" value="Dynein_AAA_lid"/>
    <property type="match status" value="1"/>
</dbReference>
<evidence type="ECO:0000256" key="12">
    <source>
        <dbReference type="ARBA" id="ARBA00023175"/>
    </source>
</evidence>
<dbReference type="Gene3D" id="3.20.180.20">
    <property type="entry name" value="Dynein heavy chain, N-terminal domain 2"/>
    <property type="match status" value="1"/>
</dbReference>
<feature type="compositionally biased region" description="Basic and acidic residues" evidence="16">
    <location>
        <begin position="537"/>
        <end position="553"/>
    </location>
</feature>
<dbReference type="Gene3D" id="1.20.920.20">
    <property type="match status" value="1"/>
</dbReference>
<dbReference type="Gene3D" id="1.10.8.720">
    <property type="entry name" value="Region D6 of dynein motor"/>
    <property type="match status" value="1"/>
</dbReference>
<dbReference type="PANTHER" id="PTHR22878">
    <property type="entry name" value="DYNEIN HEAVY CHAIN 6, AXONEMAL-LIKE-RELATED"/>
    <property type="match status" value="1"/>
</dbReference>
<feature type="domain" description="Dynein heavy chain coiled coil stalk" evidence="20">
    <location>
        <begin position="2647"/>
        <end position="2988"/>
    </location>
</feature>
<evidence type="ECO:0000256" key="15">
    <source>
        <dbReference type="SAM" id="Coils"/>
    </source>
</evidence>
<feature type="domain" description="Dynein heavy chain AAA 5 extension" evidence="23">
    <location>
        <begin position="1856"/>
        <end position="2014"/>
    </location>
</feature>
<evidence type="ECO:0000256" key="11">
    <source>
        <dbReference type="ARBA" id="ARBA00023069"/>
    </source>
</evidence>
<dbReference type="Pfam" id="PF12775">
    <property type="entry name" value="AAA_7"/>
    <property type="match status" value="1"/>
</dbReference>
<dbReference type="Gene3D" id="3.40.50.300">
    <property type="entry name" value="P-loop containing nucleotide triphosphate hydrolases"/>
    <property type="match status" value="5"/>
</dbReference>
<dbReference type="InterPro" id="IPR042228">
    <property type="entry name" value="Dynein_linker_3"/>
</dbReference>
<dbReference type="InterPro" id="IPR041589">
    <property type="entry name" value="DNAH3_AAA_lid_1"/>
</dbReference>
<sequence length="4083" mass="460605">MQLLSKYRALPGVPGRSRYFGTDGSFQWKQCFAVEYSEEKNSYKIQWSQVASDSSPKYKWVKRHNLHFDDEPWSEFVRKVDAAEAYRKETEAELKYRKYILDTKVPNVAPTDEAQLDRILTLTALDILPAEEYLLESMLQEVRDLRRTAIVEAIIRHRAGTDGEYRQSLEDAQINTPVDPPVPDFGLITRESEGIVTRPVMKALPPAPWDVIEASRKFLEAPLLLADLISFTDSPVVAAVREKLMATNQPAVVQEALSTMAVLAGPDLRAVDISKIRKHTTGLALPATASAFTAQQEQYNASTRARLADMWVGSVVQILHVSIGENIDFFAHSLQEIDPIIMRTLRMVALVMTDHLSQAMQRTITMYLDLLQGIQCKGGLVCLHSNKLHGPDPDLFANVSAGDAAPLFTASIETEGGVALSPSIPELTSTVVRPVQMVRALPSELPSLFRHLFPVCTDIPADAYACELGTTFFEESETLVDDMAKEMAAEAQTLVTALEPYQWLLNADPDEYRTKYMAMVEPEVPEENEDAPQEEEPEKKEAEKPKEESKETGELDLGLPEYVHSVADIEAEIIRLEGLRTKITMFAPDVVRTRLVAVSTTHVKQTLLTRAGELMDALFAALEARASAILEEDMATWASIQERVSEEPENPEELAALKDFIASIPGQGAVLRKRQVEANKLVTMLTDHQHIVTDDLFTLNYAALGSPAKVMKLVDENEFRLDETKTQFETKLQAERDAFEGLINDLQDEITEFIHLGDVSQADTRYDTACDTQDRIKDAQAAVELFNSREELFGWNRTAYPQLKIVEKQFESFFQLWAMAATLSKHYPVWFDGPFADIDPDGVQTMIDTLAKDLYKLKKRWERERDKEGPRFEFTAALEVADSLYTGVEEFKEHMPLLTALRNPGLRDRHWETISAKTGVEVKPSPQLTLKKLLAMDLASHLDDILAVSDVASKEFSLDKTLDKMVSDWRPVKFELLAYRETGTFVLRGTDDIIQLLDDNIVMTQTMRGSPFVKPFEARTKQWEASLTLIQDTLDEWLTCQRSWMYLEPIFASNDIKRQMPVESRSFADIDSFWRSTMEATNRNPNVLTICSKDKLLNQFKDANERLEVIQKGLNDYLETKRLAFPRFFFLSNDELLQILSQTRDPRAVQPHLRKIFEGITKLEFSKDMKITQMYSGEGEVIPFSEPITPEGDTEQWLLRVEKAMRSTLHKVTSESLAAFTRKPRDQWVLDWPGMVVLCIDQIVWSSEIESAVNERGVKGIAEYKQKLDEQLHDLVVLVRSKLSKLNRITIGAVLTIDVHARDVTQRLVEAEMADANAFEWSSQLRYYWQDGTVHVKQVVADREFKFEYLGNSFRLVITPLTDRCYMTLMSAMHLYLGGAPAGPAGTGKTETTKDLAKALATQCVVFNCSEGLNYLAMARFFKGLAMSGAWSCFDEFNRIDVEVLSVVAQQILTIQTALKSLKERFIFDGTEIRLDPSCAVFITMNPGYAGRTELPDNLKALFRPVAMIVPDYALIAEIMLFSQGFSDARNLARKITATLRLSSEQLSTCDHYDFGMRAVKTILSAAGALRSTNPDEQEDKLVLRALRDVNLPKFVAADLPLFSGIISDLFVGLEMEEVDYGSLKVALIESCRELGLQASDQTITKCIQLYETVLVRHGLMLVGLTLSGKTECVRILRRAMTKVNALLMAEYGKDGVIDPEGLPDGVPYVEAVKTIRLNPKSIRLAELYGAYDDVSGEWVDGVLASLVREYADDTAPDRKWIVFDGPVDALWIENMNTVLDDNKKLCLSSGEIIGLTNTMTMMFEVEDLAVASPATVSRCGMVYLEPEALGWHVAADSWMDRLPTWVDDNSKDMIRDMMDRLVDPAATYVLNNLSLVTKVTREWMVRSLLKLMQTFIAVFRTPGASEDDAVEMAKPLPPTGRSLRPALENALIYSMIWSIGTCSDLEGRRRFSDFLLYALDPSRDKPDDVDLDDLQLSTDIPDGPPKVAMPIKEGGLVHDFFWDIVESKWVDWMRLGGDYDVPEGAQFESIIVPTKDFVRHGHLLRQLALDMNPVLLVGITGTSKTVIVNDMLDNKLPDNFSSISLNFSAQTSANQTQEIVDGQLDKHRKGVYGPPFGKNAVIFVDDLNMPSKEEYGAQPPIELLRQWQDDGGWYDRKINKFMRITNVQFVSAMGPPGGGRNDVTMRLLRHFNLICFPELDTDAMKRIFGTMIDFVLRSYDPVLQRASGEIVASTIDVYRRISRELLPTPTRSHYTFNLRDLRKILQGVSLASPAGIETKTDLVRLWAHECFRVFGDRLIDNEDRAWLTSCLKDLIKENYKVDPTTVLDGKPLLFGHLMSDEEVPAYTLISDDMDALRTRAVELLADYNAMSKNKMNLVLFDDAISHVCRISRVLHQPQGNALLVGVGGSGRQSLTRLASSICDYQVTQIEISKSYSVADWHEDLKTMFRRAGLEEHKIVFLFTDTQVFHPTQLEDINNVLNYGEVPNIWPPDELQQIIEGVSKPATAAGKIGRKQVYSYFVDRCRSNIHLVLCMSPVSTVFRENLRKFPSLVNCCTMDWFSQWPQQALRSVAEHYLSDVHLSDEQRERVTEMCMHFHVSVQKLTTKYRNEVNRVNFVTPTSYLELLKSFIDIVNVKRDEVLKAKRRYEVGLEKLLDTAKQVEAMQVEQQELKPILLKTTEETEQLMVKISTDQQQADAQEAIVAKDTEAALKKKTEAEIIKAECEKELSEALPALEAAMKALKALKKSDVVEVKSMTKPPAGVVLVMQSVCIAKHVKPKTVVDPESGKKVPDWWGSSKKLLGESNFLPSLMKYDRDNIPPSVINDLKPFMENPLFTVEAAQKVSKAAAGLCAFVRAIYKYDTVAKVVAPKKAALAEAEAELQEAESELKAKKDALQAIKDSIQTLMEEYATAVAKKEELQQQYAECVARLERANKLIGGLGGEKDRWGQTVERLNTVFANLIGDLIIASGSISYLGPFSTQYRKECIADWLAKAKELGLQCSDDFNLSTVLGDPITIRRWNLNGLPTDPFSVDNGIITTMSKRWPLMIDPQGQAHAWVKKMEADRQLKIVKQTDSDFLRSLENAIRFGTTVLLENIPEELDPALEPILLRQTFKQGNQLMIRLGDTVVEYSPSFRLYLTTKLSNPRYSPEICTRTTLVNFAITPQGLEDQLLVTVVANERPELEKEKAELMVENAANQAQLQEIEDRILRMLSEAKGNILDDQELIDVLSASKVTSAEINTRVKAAQVTEAKIDAIRLKYRIVAVRAATLFFAIDDLKSIEAMYQYSLRWFTNLFINTIATAPRSSDLDKRLVTLVEQFTLDLYRNVCRSLFARDKLMFSFALACRIKLHAGEIDPDEYQFLLTGNTDLDLVPDVTNPGTGWLDDGTWQQVFAMGKTLESFKSITTHMVSNRDAWKRWNSKATIAAMDAIPGMEEITPFQRLVMLRFLRPDHFTNEVSEFVRHSLGKDFVRPPPFDIKAAYDDSNATSPLIFVLSTGADPVSNLMKFADTMGFSGNKLRSISLGQGQGPIAEKMIQDGLERGAWVVLSNCHLAASWMGSLERIVEHFNPEKINPAFRLWLTSMPSEKFPVSILQNGVKMTMEPPRGLSANVEEAYLDWSEETMEHKTKPKEWRKLLYSLAFFHAILLERRKFGALGFNVANVEFNASDLRISSQQLGMFLQQYDQLPFKALKYVIGHANYGGRINDDQDRRCLVTILNDFIDEKVLVPGYEYAPGYPAPSDTDYEGYLRFARDLPMTDSPSVFGLHDNASITFARNETHDLIEKVVSLQPRKISSSGEGSGADPVLELAQSILGRLPMPFNEAAIQRKYPTRYEDSMNTVLVQEVVRFNRLLRKVRVSLVEVQKAIKGLVVMSAEYEHMHSAMGIGKVPDLWMTVSYPSLKPLGPYIADLLKRLTFIQDWIDRGSPTVFWISGLFFPQAFLTGTLQNTARGMAFPIDELSFDFEVVEESKMSLTPPEVGVYIDGLFIESARWDFEKHTINEPEPRQLFAPMPVIHLIPKKTAEIVPKPCEYNCPMYKTTLRWGVLSTTGHSTNFVLMVRLPSCMPERHYVKRAVAMICQLDD</sequence>
<dbReference type="FunFam" id="3.40.50.300:FF:000063">
    <property type="entry name" value="dynein heavy chain 6, axonemal"/>
    <property type="match status" value="1"/>
</dbReference>
<dbReference type="Pfam" id="PF18198">
    <property type="entry name" value="AAA_lid_11"/>
    <property type="match status" value="1"/>
</dbReference>
<feature type="domain" description="Dynein heavy chain linker" evidence="18">
    <location>
        <begin position="804"/>
        <end position="1215"/>
    </location>
</feature>
<dbReference type="Gene3D" id="1.20.1270.280">
    <property type="match status" value="1"/>
</dbReference>
<dbReference type="GO" id="GO:0005874">
    <property type="term" value="C:microtubule"/>
    <property type="evidence" value="ECO:0007669"/>
    <property type="project" value="UniProtKB-KW"/>
</dbReference>
<name>A0A8J6E8D4_9EUKA</name>
<reference evidence="27" key="1">
    <citation type="submission" date="2021-05" db="EMBL/GenBank/DDBJ databases">
        <title>A free-living protist that lacks canonical eukaryotic 1 DNA replication and segregation systems.</title>
        <authorList>
            <person name="Salas-Leiva D.E."/>
            <person name="Tromer E.C."/>
            <person name="Curtis B.A."/>
            <person name="Jerlstrom-Hultqvist J."/>
            <person name="Kolisko M."/>
            <person name="Yi Z."/>
            <person name="Salas-Leiva J.S."/>
            <person name="Gallot-Lavallee L."/>
            <person name="Kops G.J.P.L."/>
            <person name="Archibald J.M."/>
            <person name="Simpson A.G.B."/>
            <person name="Roger A.J."/>
        </authorList>
    </citation>
    <scope>NUCLEOTIDE SEQUENCE</scope>
    <source>
        <strain evidence="27">BICM</strain>
    </source>
</reference>
<dbReference type="Gene3D" id="1.20.58.1120">
    <property type="match status" value="1"/>
</dbReference>
<dbReference type="Pfam" id="PF12781">
    <property type="entry name" value="AAA_9"/>
    <property type="match status" value="1"/>
</dbReference>
<dbReference type="FunFam" id="1.20.920.20:FF:000006">
    <property type="entry name" value="Dynein, axonemal, heavy chain 6"/>
    <property type="match status" value="1"/>
</dbReference>
<dbReference type="InterPro" id="IPR043160">
    <property type="entry name" value="Dynein_C_barrel"/>
</dbReference>
<protein>
    <submittedName>
        <fullName evidence="27">Dynein heavy chain and region D6 of dynein motor</fullName>
    </submittedName>
</protein>
<dbReference type="InterPro" id="IPR041658">
    <property type="entry name" value="AAA_lid_11"/>
</dbReference>
<dbReference type="InterPro" id="IPR035706">
    <property type="entry name" value="AAA_9"/>
</dbReference>
<dbReference type="InterPro" id="IPR041228">
    <property type="entry name" value="Dynein_C"/>
</dbReference>
<feature type="domain" description="Dynein heavy chain AAA lid" evidence="25">
    <location>
        <begin position="3633"/>
        <end position="3770"/>
    </location>
</feature>
<dbReference type="InterPro" id="IPR004273">
    <property type="entry name" value="Dynein_heavy_D6_P-loop"/>
</dbReference>
<dbReference type="FunFam" id="3.10.490.20:FF:000009">
    <property type="entry name" value="Dynein heavy chain 4"/>
    <property type="match status" value="1"/>
</dbReference>
<dbReference type="Pfam" id="PF03028">
    <property type="entry name" value="Dynein_heavy"/>
    <property type="match status" value="1"/>
</dbReference>
<dbReference type="GO" id="GO:0031514">
    <property type="term" value="C:motile cilium"/>
    <property type="evidence" value="ECO:0007669"/>
    <property type="project" value="UniProtKB-SubCell"/>
</dbReference>
<feature type="coiled-coil region" evidence="15">
    <location>
        <begin position="2713"/>
        <end position="2746"/>
    </location>
</feature>
<evidence type="ECO:0000256" key="10">
    <source>
        <dbReference type="ARBA" id="ARBA00023054"/>
    </source>
</evidence>
<dbReference type="InterPro" id="IPR026983">
    <property type="entry name" value="DHC"/>
</dbReference>
<dbReference type="FunFam" id="1.10.8.710:FF:000001">
    <property type="entry name" value="Dynein axonemal heavy chain 2"/>
    <property type="match status" value="1"/>
</dbReference>
<dbReference type="Gene3D" id="1.10.8.1220">
    <property type="match status" value="1"/>
</dbReference>
<evidence type="ECO:0000256" key="8">
    <source>
        <dbReference type="ARBA" id="ARBA00022846"/>
    </source>
</evidence>
<dbReference type="Pfam" id="PF18199">
    <property type="entry name" value="Dynein_C"/>
    <property type="match status" value="1"/>
</dbReference>
<keyword evidence="11" id="KW-0969">Cilium</keyword>
<dbReference type="FunFam" id="3.20.180.20:FF:000003">
    <property type="entry name" value="Dynein heavy chain 12, axonemal"/>
    <property type="match status" value="1"/>
</dbReference>
<dbReference type="GO" id="GO:0008569">
    <property type="term" value="F:minus-end-directed microtubule motor activity"/>
    <property type="evidence" value="ECO:0007669"/>
    <property type="project" value="InterPro"/>
</dbReference>
<dbReference type="InterPro" id="IPR024317">
    <property type="entry name" value="Dynein_heavy_chain_D4_dom"/>
</dbReference>
<organism evidence="27 28">
    <name type="scientific">Carpediemonas membranifera</name>
    <dbReference type="NCBI Taxonomy" id="201153"/>
    <lineage>
        <taxon>Eukaryota</taxon>
        <taxon>Metamonada</taxon>
        <taxon>Carpediemonas-like organisms</taxon>
        <taxon>Carpediemonas</taxon>
    </lineage>
</organism>
<evidence type="ECO:0000256" key="4">
    <source>
        <dbReference type="ARBA" id="ARBA00022490"/>
    </source>
</evidence>
<evidence type="ECO:0000256" key="5">
    <source>
        <dbReference type="ARBA" id="ARBA00022701"/>
    </source>
</evidence>
<evidence type="ECO:0000256" key="7">
    <source>
        <dbReference type="ARBA" id="ARBA00022840"/>
    </source>
</evidence>
<evidence type="ECO:0000256" key="2">
    <source>
        <dbReference type="ARBA" id="ARBA00004430"/>
    </source>
</evidence>
<evidence type="ECO:0000259" key="20">
    <source>
        <dbReference type="Pfam" id="PF12777"/>
    </source>
</evidence>
<dbReference type="EMBL" id="JAHDYR010000053">
    <property type="protein sequence ID" value="KAG9391750.1"/>
    <property type="molecule type" value="Genomic_DNA"/>
</dbReference>
<dbReference type="GO" id="GO:0051959">
    <property type="term" value="F:dynein light intermediate chain binding"/>
    <property type="evidence" value="ECO:0007669"/>
    <property type="project" value="InterPro"/>
</dbReference>
<feature type="domain" description="Dynein heavy chain ATP-binding dynein motor region" evidence="22">
    <location>
        <begin position="3019"/>
        <end position="3240"/>
    </location>
</feature>
<evidence type="ECO:0000259" key="24">
    <source>
        <dbReference type="Pfam" id="PF17857"/>
    </source>
</evidence>
<dbReference type="Pfam" id="PF08393">
    <property type="entry name" value="DHC_N2"/>
    <property type="match status" value="1"/>
</dbReference>
<evidence type="ECO:0000259" key="26">
    <source>
        <dbReference type="Pfam" id="PF18199"/>
    </source>
</evidence>
<dbReference type="FunFam" id="1.20.920.30:FF:000005">
    <property type="entry name" value="Dynein, axonemal, heavy chain 2"/>
    <property type="match status" value="1"/>
</dbReference>
<feature type="coiled-coil region" evidence="15">
    <location>
        <begin position="2868"/>
        <end position="2937"/>
    </location>
</feature>
<dbReference type="GO" id="GO:0005524">
    <property type="term" value="F:ATP binding"/>
    <property type="evidence" value="ECO:0007669"/>
    <property type="project" value="UniProtKB-KW"/>
</dbReference>
<evidence type="ECO:0000256" key="16">
    <source>
        <dbReference type="SAM" id="MobiDB-lite"/>
    </source>
</evidence>
<dbReference type="Gene3D" id="1.10.287.2620">
    <property type="match status" value="1"/>
</dbReference>
<dbReference type="FunFam" id="1.10.287.2620:FF:000002">
    <property type="entry name" value="Dynein heavy chain 2, axonemal"/>
    <property type="match status" value="1"/>
</dbReference>
<accession>A0A8J6E8D4</accession>
<feature type="domain" description="Dynein heavy chain AAA module D4" evidence="21">
    <location>
        <begin position="2376"/>
        <end position="2632"/>
    </location>
</feature>
<dbReference type="InterPro" id="IPR035699">
    <property type="entry name" value="AAA_6"/>
</dbReference>
<evidence type="ECO:0000256" key="14">
    <source>
        <dbReference type="ARBA" id="ARBA00023273"/>
    </source>
</evidence>
<dbReference type="Gene3D" id="3.10.490.20">
    <property type="match status" value="1"/>
</dbReference>
<keyword evidence="28" id="KW-1185">Reference proteome</keyword>
<dbReference type="Gene3D" id="1.10.8.710">
    <property type="match status" value="1"/>
</dbReference>
<dbReference type="Gene3D" id="1.20.920.30">
    <property type="match status" value="1"/>
</dbReference>
<dbReference type="Gene3D" id="6.10.140.1060">
    <property type="match status" value="1"/>
</dbReference>
<dbReference type="FunFam" id="3.40.50.300:FF:001145">
    <property type="entry name" value="Putative dynein heavy chain"/>
    <property type="match status" value="1"/>
</dbReference>
<proteinExistence type="inferred from homology"/>
<evidence type="ECO:0000259" key="17">
    <source>
        <dbReference type="Pfam" id="PF03028"/>
    </source>
</evidence>
<comment type="similarity">
    <text evidence="3">Belongs to the dynein heavy chain family.</text>
</comment>
<dbReference type="Pfam" id="PF12774">
    <property type="entry name" value="AAA_6"/>
    <property type="match status" value="1"/>
</dbReference>
<dbReference type="InterPro" id="IPR013602">
    <property type="entry name" value="Dynein_heavy_linker"/>
</dbReference>
<comment type="caution">
    <text evidence="27">The sequence shown here is derived from an EMBL/GenBank/DDBJ whole genome shotgun (WGS) entry which is preliminary data.</text>
</comment>
<evidence type="ECO:0000259" key="21">
    <source>
        <dbReference type="Pfam" id="PF12780"/>
    </source>
</evidence>
<evidence type="ECO:0000259" key="19">
    <source>
        <dbReference type="Pfam" id="PF12774"/>
    </source>
</evidence>
<evidence type="ECO:0000313" key="27">
    <source>
        <dbReference type="EMBL" id="KAG9391750.1"/>
    </source>
</evidence>
<dbReference type="FunFam" id="1.20.58.1120:FF:000001">
    <property type="entry name" value="dynein heavy chain 2, axonemal"/>
    <property type="match status" value="1"/>
</dbReference>
<keyword evidence="12" id="KW-0505">Motor protein</keyword>
<dbReference type="PANTHER" id="PTHR22878:SF70">
    <property type="entry name" value="DYNEIN HEAVY CHAIN 2, AXONEMAL"/>
    <property type="match status" value="1"/>
</dbReference>
<evidence type="ECO:0000259" key="25">
    <source>
        <dbReference type="Pfam" id="PF18198"/>
    </source>
</evidence>
<evidence type="ECO:0000256" key="9">
    <source>
        <dbReference type="ARBA" id="ARBA00023017"/>
    </source>
</evidence>
<evidence type="ECO:0000259" key="22">
    <source>
        <dbReference type="Pfam" id="PF12781"/>
    </source>
</evidence>
<feature type="domain" description="Dynein heavy chain hydrolytic ATP-binding dynein motor region" evidence="19">
    <location>
        <begin position="1345"/>
        <end position="1671"/>
    </location>
</feature>
<keyword evidence="8" id="KW-0282">Flagellum</keyword>
<dbReference type="SUPFAM" id="SSF52540">
    <property type="entry name" value="P-loop containing nucleoside triphosphate hydrolases"/>
    <property type="match status" value="4"/>
</dbReference>
<dbReference type="Proteomes" id="UP000717585">
    <property type="component" value="Unassembled WGS sequence"/>
</dbReference>
<evidence type="ECO:0000256" key="6">
    <source>
        <dbReference type="ARBA" id="ARBA00022741"/>
    </source>
</evidence>
<dbReference type="Pfam" id="PF12777">
    <property type="entry name" value="MT"/>
    <property type="match status" value="1"/>
</dbReference>
<dbReference type="FunFam" id="1.20.140.100:FF:000004">
    <property type="entry name" value="Dynein axonemal heavy chain 6"/>
    <property type="match status" value="1"/>
</dbReference>
<evidence type="ECO:0000313" key="28">
    <source>
        <dbReference type="Proteomes" id="UP000717585"/>
    </source>
</evidence>
<feature type="region of interest" description="Disordered" evidence="16">
    <location>
        <begin position="524"/>
        <end position="557"/>
    </location>
</feature>
<feature type="domain" description="Dynein heavy chain 3 AAA+ lid" evidence="24">
    <location>
        <begin position="2232"/>
        <end position="2317"/>
    </location>
</feature>
<keyword evidence="10 15" id="KW-0175">Coiled coil</keyword>
<keyword evidence="9" id="KW-0243">Dynein</keyword>
<keyword evidence="13" id="KW-0206">Cytoskeleton</keyword>
<dbReference type="InterPro" id="IPR041466">
    <property type="entry name" value="Dynein_AAA5_ext"/>
</dbReference>
<dbReference type="OrthoDB" id="62629at2759"/>
<dbReference type="FunFam" id="3.40.50.300:FF:002141">
    <property type="entry name" value="Dynein heavy chain"/>
    <property type="match status" value="1"/>
</dbReference>
<dbReference type="GO" id="GO:0045505">
    <property type="term" value="F:dynein intermediate chain binding"/>
    <property type="evidence" value="ECO:0007669"/>
    <property type="project" value="InterPro"/>
</dbReference>
<dbReference type="FunFam" id="1.20.1270.280:FF:000001">
    <property type="entry name" value="dynein heavy chain 7, axonemal"/>
    <property type="match status" value="1"/>
</dbReference>
<feature type="domain" description="Dynein heavy chain C-terminal" evidence="26">
    <location>
        <begin position="3777"/>
        <end position="4079"/>
    </location>
</feature>
<evidence type="ECO:0000259" key="23">
    <source>
        <dbReference type="Pfam" id="PF17852"/>
    </source>
</evidence>
<dbReference type="Pfam" id="PF17857">
    <property type="entry name" value="AAA_lid_1"/>
    <property type="match status" value="1"/>
</dbReference>
<dbReference type="Gene3D" id="1.20.140.100">
    <property type="entry name" value="Dynein heavy chain, N-terminal domain 2"/>
    <property type="match status" value="1"/>
</dbReference>